<dbReference type="AlphaFoldDB" id="A0ABD1W770"/>
<proteinExistence type="predicted"/>
<evidence type="ECO:0000313" key="1">
    <source>
        <dbReference type="EMBL" id="KAL2545494.1"/>
    </source>
</evidence>
<dbReference type="Proteomes" id="UP001604277">
    <property type="component" value="Unassembled WGS sequence"/>
</dbReference>
<sequence length="103" mass="11205">MDKKNTHALAPGASAYEAKEALLKEMGEGQRGSLALKTFDTNGGNFERDTVDFNGSFLAHVRDLAGANPMILVVTKVDLLPKRTALNCVGDWVVEATMKKRLK</sequence>
<keyword evidence="2" id="KW-1185">Reference proteome</keyword>
<name>A0ABD1W770_9LAMI</name>
<evidence type="ECO:0000313" key="2">
    <source>
        <dbReference type="Proteomes" id="UP001604277"/>
    </source>
</evidence>
<accession>A0ABD1W770</accession>
<dbReference type="PANTHER" id="PTHR47569">
    <property type="entry name" value="NO-ASSOCIATED PROTEIN 1, CHLOROPLASTIC/MITOCHONDRIAL"/>
    <property type="match status" value="1"/>
</dbReference>
<dbReference type="InterPro" id="IPR044229">
    <property type="entry name" value="NOA1"/>
</dbReference>
<dbReference type="InterPro" id="IPR027417">
    <property type="entry name" value="P-loop_NTPase"/>
</dbReference>
<dbReference type="Gene3D" id="3.40.50.300">
    <property type="entry name" value="P-loop containing nucleotide triphosphate hydrolases"/>
    <property type="match status" value="1"/>
</dbReference>
<organism evidence="1 2">
    <name type="scientific">Forsythia ovata</name>
    <dbReference type="NCBI Taxonomy" id="205694"/>
    <lineage>
        <taxon>Eukaryota</taxon>
        <taxon>Viridiplantae</taxon>
        <taxon>Streptophyta</taxon>
        <taxon>Embryophyta</taxon>
        <taxon>Tracheophyta</taxon>
        <taxon>Spermatophyta</taxon>
        <taxon>Magnoliopsida</taxon>
        <taxon>eudicotyledons</taxon>
        <taxon>Gunneridae</taxon>
        <taxon>Pentapetalae</taxon>
        <taxon>asterids</taxon>
        <taxon>lamiids</taxon>
        <taxon>Lamiales</taxon>
        <taxon>Oleaceae</taxon>
        <taxon>Forsythieae</taxon>
        <taxon>Forsythia</taxon>
    </lineage>
</organism>
<dbReference type="PANTHER" id="PTHR47569:SF2">
    <property type="entry name" value="NO-ASSOCIATED PROTEIN 1, CHLOROPLASTIC_MITOCHONDRIAL"/>
    <property type="match status" value="1"/>
</dbReference>
<dbReference type="EMBL" id="JBFOLJ010000004">
    <property type="protein sequence ID" value="KAL2545494.1"/>
    <property type="molecule type" value="Genomic_DNA"/>
</dbReference>
<reference evidence="2" key="1">
    <citation type="submission" date="2024-07" db="EMBL/GenBank/DDBJ databases">
        <title>Two chromosome-level genome assemblies of Korean endemic species Abeliophyllum distichum and Forsythia ovata (Oleaceae).</title>
        <authorList>
            <person name="Jang H."/>
        </authorList>
    </citation>
    <scope>NUCLEOTIDE SEQUENCE [LARGE SCALE GENOMIC DNA]</scope>
</reference>
<protein>
    <submittedName>
        <fullName evidence="1">CP-type G domain-containing protein</fullName>
    </submittedName>
</protein>
<gene>
    <name evidence="1" type="ORF">Fot_14727</name>
</gene>
<comment type="caution">
    <text evidence="1">The sequence shown here is derived from an EMBL/GenBank/DDBJ whole genome shotgun (WGS) entry which is preliminary data.</text>
</comment>